<dbReference type="SUPFAM" id="SSF53335">
    <property type="entry name" value="S-adenosyl-L-methionine-dependent methyltransferases"/>
    <property type="match status" value="1"/>
</dbReference>
<keyword evidence="1" id="KW-0597">Phosphoprotein</keyword>
<keyword evidence="6" id="KW-1185">Reference proteome</keyword>
<evidence type="ECO:0008006" key="7">
    <source>
        <dbReference type="Google" id="ProtNLM"/>
    </source>
</evidence>
<gene>
    <name evidence="5" type="ORF">CVIRNUC_002488</name>
</gene>
<comment type="caution">
    <text evidence="5">The sequence shown here is derived from an EMBL/GenBank/DDBJ whole genome shotgun (WGS) entry which is preliminary data.</text>
</comment>
<dbReference type="PROSITE" id="PS51585">
    <property type="entry name" value="SAM_MT_TPMT"/>
    <property type="match status" value="1"/>
</dbReference>
<dbReference type="Gene3D" id="3.40.50.150">
    <property type="entry name" value="Vaccinia Virus protein VP39"/>
    <property type="match status" value="1"/>
</dbReference>
<reference evidence="5 6" key="1">
    <citation type="submission" date="2023-10" db="EMBL/GenBank/DDBJ databases">
        <authorList>
            <person name="Maclean D."/>
            <person name="Macfadyen A."/>
        </authorList>
    </citation>
    <scope>NUCLEOTIDE SEQUENCE [LARGE SCALE GENOMIC DNA]</scope>
</reference>
<keyword evidence="4" id="KW-0949">S-adenosyl-L-methionine</keyword>
<keyword evidence="2" id="KW-0489">Methyltransferase</keyword>
<dbReference type="GO" id="GO:0008757">
    <property type="term" value="F:S-adenosylmethionine-dependent methyltransferase activity"/>
    <property type="evidence" value="ECO:0007669"/>
    <property type="project" value="InterPro"/>
</dbReference>
<keyword evidence="3" id="KW-0808">Transferase</keyword>
<dbReference type="AlphaFoldDB" id="A0AAV1HXF2"/>
<dbReference type="Pfam" id="PF05724">
    <property type="entry name" value="TPMT"/>
    <property type="match status" value="1"/>
</dbReference>
<name>A0AAV1HXF2_9CHLO</name>
<evidence type="ECO:0000256" key="1">
    <source>
        <dbReference type="ARBA" id="ARBA00022553"/>
    </source>
</evidence>
<dbReference type="PANTHER" id="PTHR32183">
    <property type="match status" value="1"/>
</dbReference>
<dbReference type="EMBL" id="CAUYUE010000003">
    <property type="protein sequence ID" value="CAK0756839.1"/>
    <property type="molecule type" value="Genomic_DNA"/>
</dbReference>
<protein>
    <recommendedName>
        <fullName evidence="7">Thiol methyltransferase 1</fullName>
    </recommendedName>
</protein>
<evidence type="ECO:0000313" key="6">
    <source>
        <dbReference type="Proteomes" id="UP001314263"/>
    </source>
</evidence>
<evidence type="ECO:0000313" key="5">
    <source>
        <dbReference type="EMBL" id="CAK0756839.1"/>
    </source>
</evidence>
<sequence>MSAEGKYSDRWINIWKDGLAPGQAFDGSRAAPSLVRALEEGTLSVKDKRVLVPGCGRGYDVVLMAQHGANPALGLELSADAVKAAEKYRDSTNASTDVKARARYTNGDFFELTYEAGPFDAAYDYTFLCALQPHDRKKWAQRYAQLIKPGGQLATLIFPVDPNKDRNEGPPFPVTPELYTELLEPLGFAQVHFRKVEPHESHERRRGQEYFAVWTRKAEA</sequence>
<evidence type="ECO:0000256" key="4">
    <source>
        <dbReference type="ARBA" id="ARBA00022691"/>
    </source>
</evidence>
<organism evidence="5 6">
    <name type="scientific">Coccomyxa viridis</name>
    <dbReference type="NCBI Taxonomy" id="1274662"/>
    <lineage>
        <taxon>Eukaryota</taxon>
        <taxon>Viridiplantae</taxon>
        <taxon>Chlorophyta</taxon>
        <taxon>core chlorophytes</taxon>
        <taxon>Trebouxiophyceae</taxon>
        <taxon>Trebouxiophyceae incertae sedis</taxon>
        <taxon>Coccomyxaceae</taxon>
        <taxon>Coccomyxa</taxon>
    </lineage>
</organism>
<evidence type="ECO:0000256" key="3">
    <source>
        <dbReference type="ARBA" id="ARBA00022679"/>
    </source>
</evidence>
<dbReference type="InterPro" id="IPR008854">
    <property type="entry name" value="TPMT"/>
</dbReference>
<dbReference type="GO" id="GO:0032259">
    <property type="term" value="P:methylation"/>
    <property type="evidence" value="ECO:0007669"/>
    <property type="project" value="UniProtKB-KW"/>
</dbReference>
<dbReference type="CDD" id="cd02440">
    <property type="entry name" value="AdoMet_MTases"/>
    <property type="match status" value="1"/>
</dbReference>
<dbReference type="PANTHER" id="PTHR32183:SF6">
    <property type="entry name" value="CYSTEINE SULFINATE DESULFINASE_CYSTEINE DESULFURASE AND RELATED ENZYMES"/>
    <property type="match status" value="1"/>
</dbReference>
<dbReference type="Proteomes" id="UP001314263">
    <property type="component" value="Unassembled WGS sequence"/>
</dbReference>
<accession>A0AAV1HXF2</accession>
<proteinExistence type="predicted"/>
<dbReference type="InterPro" id="IPR029063">
    <property type="entry name" value="SAM-dependent_MTases_sf"/>
</dbReference>
<evidence type="ECO:0000256" key="2">
    <source>
        <dbReference type="ARBA" id="ARBA00022603"/>
    </source>
</evidence>